<dbReference type="GO" id="GO:0005886">
    <property type="term" value="C:plasma membrane"/>
    <property type="evidence" value="ECO:0007669"/>
    <property type="project" value="UniProtKB-SubCell"/>
</dbReference>
<evidence type="ECO:0000256" key="7">
    <source>
        <dbReference type="SAM" id="SignalP"/>
    </source>
</evidence>
<dbReference type="AlphaFoldDB" id="A0A2I1KT75"/>
<protein>
    <submittedName>
        <fullName evidence="9">BMP family ABC transporter substrate-binding protein</fullName>
    </submittedName>
</protein>
<reference evidence="9 10" key="1">
    <citation type="submission" date="2017-12" db="EMBL/GenBank/DDBJ databases">
        <title>Phylogenetic diversity of female urinary microbiome.</title>
        <authorList>
            <person name="Thomas-White K."/>
            <person name="Wolfe A.J."/>
        </authorList>
    </citation>
    <scope>NUCLEOTIDE SEQUENCE [LARGE SCALE GENOMIC DNA]</scope>
    <source>
        <strain evidence="9 10">UMB0319</strain>
    </source>
</reference>
<evidence type="ECO:0000256" key="4">
    <source>
        <dbReference type="ARBA" id="ARBA00022729"/>
    </source>
</evidence>
<keyword evidence="6" id="KW-0449">Lipoprotein</keyword>
<dbReference type="EMBL" id="PKHA01000004">
    <property type="protein sequence ID" value="PKY98832.1"/>
    <property type="molecule type" value="Genomic_DNA"/>
</dbReference>
<dbReference type="Gene3D" id="3.40.50.2300">
    <property type="match status" value="2"/>
</dbReference>
<dbReference type="SUPFAM" id="SSF53822">
    <property type="entry name" value="Periplasmic binding protein-like I"/>
    <property type="match status" value="1"/>
</dbReference>
<dbReference type="RefSeq" id="WP_034237035.1">
    <property type="nucleotide sequence ID" value="NZ_JASPEK010000032.1"/>
</dbReference>
<dbReference type="Pfam" id="PF02608">
    <property type="entry name" value="Bmp"/>
    <property type="match status" value="1"/>
</dbReference>
<comment type="subcellular location">
    <subcellularLocation>
        <location evidence="1">Cell membrane</location>
        <topology evidence="1">Lipid-anchor</topology>
    </subcellularLocation>
</comment>
<feature type="chain" id="PRO_5039258092" evidence="7">
    <location>
        <begin position="20"/>
        <end position="367"/>
    </location>
</feature>
<dbReference type="InterPro" id="IPR028082">
    <property type="entry name" value="Peripla_BP_I"/>
</dbReference>
<dbReference type="CDD" id="cd06354">
    <property type="entry name" value="PBP1_PrnA-like"/>
    <property type="match status" value="1"/>
</dbReference>
<dbReference type="InterPro" id="IPR003760">
    <property type="entry name" value="PnrA-like"/>
</dbReference>
<sequence length="367" mass="37904">MKKTYSALALGLAASLSLAACGSAPTDNASSGSSQAAGSSDFKACMVSDEGGFDDQSFNQSGKEGLDKAGAELGVTTVAVESAGSADYPTNVDSLIQQNCDLIIGVGFNIAKDLGDAAKANPDIEFALIDSTFVDADGNTVEYDNAKPLIFNTAEAAYLAGYAAAGTTKTGTVATYGGMAIPTVQIFMEGFARGVEKYNEDNSASVKVLGWDPSKPEGGSFVGDFSNTTKGQQLTEQFLSQGADIVMPVAGPVGLGTLAAVKAANADTNGIVWVDADGYNSTDASKYMVTSVVKEIGTAVYDTVKEAKEGKFTSKPFIGTLANNGVSIAPFHDWDSRVPAEVKSKIEEIQKQIVDGSLDVSTAYDPS</sequence>
<evidence type="ECO:0000256" key="2">
    <source>
        <dbReference type="ARBA" id="ARBA00008610"/>
    </source>
</evidence>
<accession>A0A2I1KT75</accession>
<dbReference type="InterPro" id="IPR050957">
    <property type="entry name" value="BMP_lipoprotein"/>
</dbReference>
<keyword evidence="3" id="KW-1003">Cell membrane</keyword>
<evidence type="ECO:0000313" key="10">
    <source>
        <dbReference type="Proteomes" id="UP000234778"/>
    </source>
</evidence>
<organism evidence="9 10">
    <name type="scientific">Actinomyces urogenitalis</name>
    <dbReference type="NCBI Taxonomy" id="103621"/>
    <lineage>
        <taxon>Bacteria</taxon>
        <taxon>Bacillati</taxon>
        <taxon>Actinomycetota</taxon>
        <taxon>Actinomycetes</taxon>
        <taxon>Actinomycetales</taxon>
        <taxon>Actinomycetaceae</taxon>
        <taxon>Actinomyces</taxon>
    </lineage>
</organism>
<evidence type="ECO:0000259" key="8">
    <source>
        <dbReference type="Pfam" id="PF02608"/>
    </source>
</evidence>
<proteinExistence type="inferred from homology"/>
<evidence type="ECO:0000256" key="3">
    <source>
        <dbReference type="ARBA" id="ARBA00022475"/>
    </source>
</evidence>
<keyword evidence="5" id="KW-0472">Membrane</keyword>
<name>A0A2I1KT75_9ACTO</name>
<dbReference type="Proteomes" id="UP000234778">
    <property type="component" value="Unassembled WGS sequence"/>
</dbReference>
<dbReference type="PANTHER" id="PTHR34296:SF2">
    <property type="entry name" value="ABC TRANSPORTER GUANOSINE-BINDING PROTEIN NUPN"/>
    <property type="match status" value="1"/>
</dbReference>
<evidence type="ECO:0000256" key="5">
    <source>
        <dbReference type="ARBA" id="ARBA00023136"/>
    </source>
</evidence>
<feature type="domain" description="ABC transporter substrate-binding protein PnrA-like" evidence="8">
    <location>
        <begin position="44"/>
        <end position="353"/>
    </location>
</feature>
<dbReference type="PROSITE" id="PS51257">
    <property type="entry name" value="PROKAR_LIPOPROTEIN"/>
    <property type="match status" value="1"/>
</dbReference>
<comment type="similarity">
    <text evidence="2">Belongs to the BMP lipoprotein family.</text>
</comment>
<evidence type="ECO:0000256" key="1">
    <source>
        <dbReference type="ARBA" id="ARBA00004193"/>
    </source>
</evidence>
<gene>
    <name evidence="9" type="ORF">CYJ26_05400</name>
</gene>
<evidence type="ECO:0000256" key="6">
    <source>
        <dbReference type="ARBA" id="ARBA00023288"/>
    </source>
</evidence>
<dbReference type="GeneID" id="81708369"/>
<dbReference type="PANTHER" id="PTHR34296">
    <property type="entry name" value="TRANSCRIPTIONAL ACTIVATOR PROTEIN MED"/>
    <property type="match status" value="1"/>
</dbReference>
<evidence type="ECO:0000313" key="9">
    <source>
        <dbReference type="EMBL" id="PKY98832.1"/>
    </source>
</evidence>
<comment type="caution">
    <text evidence="9">The sequence shown here is derived from an EMBL/GenBank/DDBJ whole genome shotgun (WGS) entry which is preliminary data.</text>
</comment>
<keyword evidence="4 7" id="KW-0732">Signal</keyword>
<feature type="signal peptide" evidence="7">
    <location>
        <begin position="1"/>
        <end position="19"/>
    </location>
</feature>